<dbReference type="EMBL" id="CP138335">
    <property type="protein sequence ID" value="XBW07406.1"/>
    <property type="molecule type" value="Genomic_DNA"/>
</dbReference>
<feature type="region of interest" description="Disordered" evidence="1">
    <location>
        <begin position="331"/>
        <end position="354"/>
    </location>
</feature>
<feature type="signal peptide" evidence="2">
    <location>
        <begin position="1"/>
        <end position="26"/>
    </location>
</feature>
<accession>A0AAU7V4Q3</accession>
<dbReference type="KEGG" id="sapp:SAC06_07075"/>
<feature type="region of interest" description="Disordered" evidence="1">
    <location>
        <begin position="189"/>
        <end position="226"/>
    </location>
</feature>
<feature type="compositionally biased region" description="Polar residues" evidence="1">
    <location>
        <begin position="31"/>
        <end position="40"/>
    </location>
</feature>
<dbReference type="RefSeq" id="WP_350257612.1">
    <property type="nucleotide sequence ID" value="NZ_CP138335.1"/>
</dbReference>
<evidence type="ECO:0000256" key="1">
    <source>
        <dbReference type="SAM" id="MobiDB-lite"/>
    </source>
</evidence>
<name>A0AAU7V4Q3_9ACTO</name>
<keyword evidence="2" id="KW-0732">Signal</keyword>
<evidence type="ECO:0000256" key="2">
    <source>
        <dbReference type="SAM" id="SignalP"/>
    </source>
</evidence>
<protein>
    <recommendedName>
        <fullName evidence="4">DUF4439 domain-containing protein</fullName>
    </recommendedName>
</protein>
<organism evidence="3">
    <name type="scientific">Scrofimicrobium appendicitidis</name>
    <dbReference type="NCBI Taxonomy" id="3079930"/>
    <lineage>
        <taxon>Bacteria</taxon>
        <taxon>Bacillati</taxon>
        <taxon>Actinomycetota</taxon>
        <taxon>Actinomycetes</taxon>
        <taxon>Actinomycetales</taxon>
        <taxon>Actinomycetaceae</taxon>
        <taxon>Scrofimicrobium</taxon>
    </lineage>
</organism>
<gene>
    <name evidence="3" type="ORF">SAC06_07075</name>
</gene>
<feature type="chain" id="PRO_5043829213" description="DUF4439 domain-containing protein" evidence="2">
    <location>
        <begin position="27"/>
        <end position="354"/>
    </location>
</feature>
<feature type="region of interest" description="Disordered" evidence="1">
    <location>
        <begin position="28"/>
        <end position="52"/>
    </location>
</feature>
<evidence type="ECO:0000313" key="3">
    <source>
        <dbReference type="EMBL" id="XBW07406.1"/>
    </source>
</evidence>
<proteinExistence type="predicted"/>
<dbReference type="PROSITE" id="PS51257">
    <property type="entry name" value="PROKAR_LIPOPROTEIN"/>
    <property type="match status" value="1"/>
</dbReference>
<feature type="compositionally biased region" description="Low complexity" evidence="1">
    <location>
        <begin position="205"/>
        <end position="222"/>
    </location>
</feature>
<evidence type="ECO:0008006" key="4">
    <source>
        <dbReference type="Google" id="ProtNLM"/>
    </source>
</evidence>
<sequence length="354" mass="36722">MSPRRSLAAVLAVAALLGAGSIGGCAGTDPAGSQSGTSAGPQLPRLSPAQRVRDEVARSEAAIATASQTLADLATRCSECAAALKQTATDAQARLAAAGGQWSPWPEADSEELAELPAPLPVGDAPLQPNRLVGYLWQTARTQLEELAGLNEVDSAERNTLAAVLLGRLASAQQLAKAYSVDAKTEAEALEPEATLTSAGPSDPAGTTGAPSSSQSGPQSGGDVEQSVAQGYDCLSSTFGTSPLLAQDPAAEQKLYDELIRRQVQLAQTTALAQRPARCALEFSTVDDLFAMLLATDIDLLNSPNDQVRQWAEDWLSADLGRWSQFGTVPTVTPGLRSAPTTPATENEADDEQS</sequence>
<reference evidence="3" key="1">
    <citation type="submission" date="2023-11" db="EMBL/GenBank/DDBJ databases">
        <title>Scrofimicrobium hongkongense sp. nov., isolated from a patient with peritonitis.</title>
        <authorList>
            <person name="Lao H.Y."/>
            <person name="Wong A.Y.P."/>
            <person name="Ng T.L."/>
            <person name="Wong R.Y.L."/>
            <person name="Yau M.C.Y."/>
            <person name="Lam J.Y.W."/>
            <person name="Siu G.K.H."/>
        </authorList>
    </citation>
    <scope>NUCLEOTIDE SEQUENCE</scope>
    <source>
        <strain evidence="3">R131</strain>
    </source>
</reference>
<dbReference type="AlphaFoldDB" id="A0AAU7V4Q3"/>